<keyword evidence="7" id="KW-1185">Reference proteome</keyword>
<dbReference type="Pfam" id="PF00069">
    <property type="entry name" value="Pkinase"/>
    <property type="match status" value="1"/>
</dbReference>
<evidence type="ECO:0000256" key="1">
    <source>
        <dbReference type="ARBA" id="ARBA00022679"/>
    </source>
</evidence>
<reference evidence="6" key="1">
    <citation type="submission" date="2020-09" db="EMBL/GenBank/DDBJ databases">
        <title>A novel bacterium of genus Neiella, isolated from South China Sea.</title>
        <authorList>
            <person name="Huang H."/>
            <person name="Mo K."/>
            <person name="Hu Y."/>
        </authorList>
    </citation>
    <scope>NUCLEOTIDE SEQUENCE</scope>
    <source>
        <strain evidence="6">HB171785</strain>
    </source>
</reference>
<dbReference type="GO" id="GO:0004674">
    <property type="term" value="F:protein serine/threonine kinase activity"/>
    <property type="evidence" value="ECO:0007669"/>
    <property type="project" value="InterPro"/>
</dbReference>
<dbReference type="GO" id="GO:0000407">
    <property type="term" value="C:phagophore assembly site"/>
    <property type="evidence" value="ECO:0007669"/>
    <property type="project" value="TreeGrafter"/>
</dbReference>
<dbReference type="PROSITE" id="PS50011">
    <property type="entry name" value="PROTEIN_KINASE_DOM"/>
    <property type="match status" value="1"/>
</dbReference>
<dbReference type="CDD" id="cd14014">
    <property type="entry name" value="STKc_PknB_like"/>
    <property type="match status" value="1"/>
</dbReference>
<dbReference type="RefSeq" id="WP_191144076.1">
    <property type="nucleotide sequence ID" value="NZ_JACXAF010000006.1"/>
</dbReference>
<keyword evidence="4" id="KW-0067">ATP-binding</keyword>
<dbReference type="SUPFAM" id="SSF48452">
    <property type="entry name" value="TPR-like"/>
    <property type="match status" value="1"/>
</dbReference>
<evidence type="ECO:0000313" key="6">
    <source>
        <dbReference type="EMBL" id="MBD1388970.1"/>
    </source>
</evidence>
<dbReference type="GO" id="GO:0005524">
    <property type="term" value="F:ATP binding"/>
    <property type="evidence" value="ECO:0007669"/>
    <property type="project" value="UniProtKB-KW"/>
</dbReference>
<evidence type="ECO:0000256" key="3">
    <source>
        <dbReference type="ARBA" id="ARBA00022777"/>
    </source>
</evidence>
<dbReference type="PANTHER" id="PTHR24348">
    <property type="entry name" value="SERINE/THREONINE-PROTEIN KINASE UNC-51-RELATED"/>
    <property type="match status" value="1"/>
</dbReference>
<dbReference type="SUPFAM" id="SSF56112">
    <property type="entry name" value="Protein kinase-like (PK-like)"/>
    <property type="match status" value="1"/>
</dbReference>
<evidence type="ECO:0000256" key="4">
    <source>
        <dbReference type="ARBA" id="ARBA00022840"/>
    </source>
</evidence>
<dbReference type="PROSITE" id="PS00108">
    <property type="entry name" value="PROTEIN_KINASE_ST"/>
    <property type="match status" value="1"/>
</dbReference>
<accession>A0A8J6QGI8</accession>
<dbReference type="AlphaFoldDB" id="A0A8J6QGI8"/>
<proteinExistence type="predicted"/>
<name>A0A8J6QGI8_9GAMM</name>
<dbReference type="Gene3D" id="1.10.510.10">
    <property type="entry name" value="Transferase(Phosphotransferase) domain 1"/>
    <property type="match status" value="1"/>
</dbReference>
<evidence type="ECO:0000256" key="2">
    <source>
        <dbReference type="ARBA" id="ARBA00022741"/>
    </source>
</evidence>
<organism evidence="6 7">
    <name type="scientific">Neiella litorisoli</name>
    <dbReference type="NCBI Taxonomy" id="2771431"/>
    <lineage>
        <taxon>Bacteria</taxon>
        <taxon>Pseudomonadati</taxon>
        <taxon>Pseudomonadota</taxon>
        <taxon>Gammaproteobacteria</taxon>
        <taxon>Alteromonadales</taxon>
        <taxon>Echinimonadaceae</taxon>
        <taxon>Neiella</taxon>
    </lineage>
</organism>
<keyword evidence="2" id="KW-0547">Nucleotide-binding</keyword>
<dbReference type="Gene3D" id="1.25.40.10">
    <property type="entry name" value="Tetratricopeptide repeat domain"/>
    <property type="match status" value="1"/>
</dbReference>
<keyword evidence="1" id="KW-0808">Transferase</keyword>
<evidence type="ECO:0000259" key="5">
    <source>
        <dbReference type="PROSITE" id="PS50011"/>
    </source>
</evidence>
<dbReference type="GO" id="GO:0005829">
    <property type="term" value="C:cytosol"/>
    <property type="evidence" value="ECO:0007669"/>
    <property type="project" value="TreeGrafter"/>
</dbReference>
<dbReference type="InterPro" id="IPR011990">
    <property type="entry name" value="TPR-like_helical_dom_sf"/>
</dbReference>
<dbReference type="EMBL" id="JACXAF010000006">
    <property type="protein sequence ID" value="MBD1388970.1"/>
    <property type="molecule type" value="Genomic_DNA"/>
</dbReference>
<dbReference type="GO" id="GO:0016020">
    <property type="term" value="C:membrane"/>
    <property type="evidence" value="ECO:0007669"/>
    <property type="project" value="TreeGrafter"/>
</dbReference>
<comment type="caution">
    <text evidence="6">The sequence shown here is derived from an EMBL/GenBank/DDBJ whole genome shotgun (WGS) entry which is preliminary data.</text>
</comment>
<dbReference type="SMART" id="SM00220">
    <property type="entry name" value="S_TKc"/>
    <property type="match status" value="1"/>
</dbReference>
<gene>
    <name evidence="6" type="ORF">IC617_05970</name>
</gene>
<dbReference type="InterPro" id="IPR000719">
    <property type="entry name" value="Prot_kinase_dom"/>
</dbReference>
<feature type="domain" description="Protein kinase" evidence="5">
    <location>
        <begin position="20"/>
        <end position="283"/>
    </location>
</feature>
<dbReference type="InterPro" id="IPR045269">
    <property type="entry name" value="Atg1-like"/>
</dbReference>
<dbReference type="PANTHER" id="PTHR24348:SF22">
    <property type="entry name" value="NON-SPECIFIC SERINE_THREONINE PROTEIN KINASE"/>
    <property type="match status" value="1"/>
</dbReference>
<evidence type="ECO:0000313" key="7">
    <source>
        <dbReference type="Proteomes" id="UP000638014"/>
    </source>
</evidence>
<dbReference type="InterPro" id="IPR008271">
    <property type="entry name" value="Ser/Thr_kinase_AS"/>
</dbReference>
<sequence length="494" mass="56176">MNIKSAHFLPGTGKRLGDKYLLLDCLGDGTHGWVWRSERLSDNQIVAVKIPKNIAPFGGDRTLAEGKELIGIDPHPNVIQFYEMGRVPPENEWYAIEMEYFPSESLAQKLENRSAQFGNTYKRLFKIYRQVLEAVKFLTELEKPISHGDIKPHNILIGQDDHVKLTDFGSSALPEEIYVRTRENGGTVLYSAPEFCDCVSRKGTFEELLAGDIYSLGVLLYQLVTGILPHDTQAQVLRFDPFIKPTEINSAICKELEEVILTCLQKSPKDRYSSIDDLISQFTVASKVQIQKPSVEHLVSASSKQRDWSSDVVDALENANYQRAAAIAESEYRKTQDSTALLQQLNALYRAERWFDFEKVISVLEDKLLLQEGVVGAHIRIISIKVFMKIRRLGDAVSLIHKSRELRDESFELDLCEASVEAMEAKYPQARAKLENLNKQNPMNAMILNRLVLVCEQERNYEAAAGYLRVAMKVSRGDEKLARKRQQYEMLGVW</sequence>
<dbReference type="Proteomes" id="UP000638014">
    <property type="component" value="Unassembled WGS sequence"/>
</dbReference>
<keyword evidence="3 6" id="KW-0418">Kinase</keyword>
<protein>
    <submittedName>
        <fullName evidence="6">Protein kinase</fullName>
    </submittedName>
</protein>
<dbReference type="GO" id="GO:0005776">
    <property type="term" value="C:autophagosome"/>
    <property type="evidence" value="ECO:0007669"/>
    <property type="project" value="TreeGrafter"/>
</dbReference>
<dbReference type="InterPro" id="IPR011009">
    <property type="entry name" value="Kinase-like_dom_sf"/>
</dbReference>